<dbReference type="CDD" id="cd12108">
    <property type="entry name" value="Hr-like"/>
    <property type="match status" value="1"/>
</dbReference>
<dbReference type="InterPro" id="IPR012312">
    <property type="entry name" value="Hemerythrin-like"/>
</dbReference>
<dbReference type="Gene3D" id="1.20.120.520">
    <property type="entry name" value="nmb1532 protein domain like"/>
    <property type="match status" value="1"/>
</dbReference>
<reference evidence="3" key="1">
    <citation type="journal article" date="2019" name="Int. J. Syst. Evol. Microbiol.">
        <title>The Global Catalogue of Microorganisms (GCM) 10K type strain sequencing project: providing services to taxonomists for standard genome sequencing and annotation.</title>
        <authorList>
            <consortium name="The Broad Institute Genomics Platform"/>
            <consortium name="The Broad Institute Genome Sequencing Center for Infectious Disease"/>
            <person name="Wu L."/>
            <person name="Ma J."/>
        </authorList>
    </citation>
    <scope>NUCLEOTIDE SEQUENCE [LARGE SCALE GENOMIC DNA]</scope>
    <source>
        <strain evidence="3">KCTC 52168</strain>
    </source>
</reference>
<dbReference type="Proteomes" id="UP001595556">
    <property type="component" value="Unassembled WGS sequence"/>
</dbReference>
<accession>A0ABV7H5J8</accession>
<keyword evidence="3" id="KW-1185">Reference proteome</keyword>
<evidence type="ECO:0000259" key="1">
    <source>
        <dbReference type="Pfam" id="PF01814"/>
    </source>
</evidence>
<sequence length="188" mass="21310">MNTTPEVMECLDDPIDLLQTCHEKATHFVSLLEKLQRYLRGVACPDDPAVETALQLMRYFDRAAPDHHADEERDLFPILGATLSATTDLQALMRNLSDQHRDLESLFAEIRPWLVGIVNGDVPATPAAQISAFTSLYRAHIQIEEAFVLPVARLHLQEMDRIALARAMALRRRFDQALAIENRMEPHS</sequence>
<proteinExistence type="predicted"/>
<evidence type="ECO:0000313" key="2">
    <source>
        <dbReference type="EMBL" id="MFC3149178.1"/>
    </source>
</evidence>
<dbReference type="EMBL" id="JBHRTI010000010">
    <property type="protein sequence ID" value="MFC3149178.1"/>
    <property type="molecule type" value="Genomic_DNA"/>
</dbReference>
<organism evidence="2 3">
    <name type="scientific">Piscinibacterium candidicorallinum</name>
    <dbReference type="NCBI Taxonomy" id="1793872"/>
    <lineage>
        <taxon>Bacteria</taxon>
        <taxon>Pseudomonadati</taxon>
        <taxon>Pseudomonadota</taxon>
        <taxon>Betaproteobacteria</taxon>
        <taxon>Burkholderiales</taxon>
        <taxon>Piscinibacterium</taxon>
    </lineage>
</organism>
<dbReference type="Pfam" id="PF01814">
    <property type="entry name" value="Hemerythrin"/>
    <property type="match status" value="1"/>
</dbReference>
<name>A0ABV7H5J8_9BURK</name>
<protein>
    <submittedName>
        <fullName evidence="2">Hemerythrin domain-containing protein</fullName>
    </submittedName>
</protein>
<evidence type="ECO:0000313" key="3">
    <source>
        <dbReference type="Proteomes" id="UP001595556"/>
    </source>
</evidence>
<feature type="domain" description="Hemerythrin-like" evidence="1">
    <location>
        <begin position="14"/>
        <end position="151"/>
    </location>
</feature>
<dbReference type="RefSeq" id="WP_377305741.1">
    <property type="nucleotide sequence ID" value="NZ_CP180191.1"/>
</dbReference>
<gene>
    <name evidence="2" type="ORF">ACFOEN_16265</name>
</gene>
<comment type="caution">
    <text evidence="2">The sequence shown here is derived from an EMBL/GenBank/DDBJ whole genome shotgun (WGS) entry which is preliminary data.</text>
</comment>